<dbReference type="PROSITE" id="PS50977">
    <property type="entry name" value="HTH_TETR_2"/>
    <property type="match status" value="1"/>
</dbReference>
<proteinExistence type="predicted"/>
<feature type="region of interest" description="Disordered" evidence="5">
    <location>
        <begin position="1"/>
        <end position="24"/>
    </location>
</feature>
<keyword evidence="8" id="KW-1185">Reference proteome</keyword>
<name>A0ABT6CF05_9SPHN</name>
<dbReference type="InterPro" id="IPR050109">
    <property type="entry name" value="HTH-type_TetR-like_transc_reg"/>
</dbReference>
<sequence>MSGKGQDTGAVASATAEGEQQGAREQLLETASQIMREGDQVDISLSELSLRSGLNSALVKYYFGNKAGMLKALLDRDMEAIVKSVETLMAKDDMPPEEKLRRHIAKCIDTYYTYPYLNRLLMRLVRDSDEAEAKRIADQYLAPLGRAYDRLIAAGVASGVFRPIDPQLFYFTVTGAADRFFSARLVLRHCFDQDTLTETLRDAYREHTVDFIMAGILAHG</sequence>
<accession>A0ABT6CF05</accession>
<dbReference type="InterPro" id="IPR011075">
    <property type="entry name" value="TetR_C"/>
</dbReference>
<keyword evidence="2 4" id="KW-0238">DNA-binding</keyword>
<evidence type="ECO:0000256" key="5">
    <source>
        <dbReference type="SAM" id="MobiDB-lite"/>
    </source>
</evidence>
<dbReference type="SUPFAM" id="SSF46689">
    <property type="entry name" value="Homeodomain-like"/>
    <property type="match status" value="1"/>
</dbReference>
<evidence type="ECO:0000256" key="2">
    <source>
        <dbReference type="ARBA" id="ARBA00023125"/>
    </source>
</evidence>
<dbReference type="Pfam" id="PF14514">
    <property type="entry name" value="TetR_C_9"/>
    <property type="match status" value="1"/>
</dbReference>
<evidence type="ECO:0000256" key="3">
    <source>
        <dbReference type="ARBA" id="ARBA00023163"/>
    </source>
</evidence>
<evidence type="ECO:0000259" key="6">
    <source>
        <dbReference type="PROSITE" id="PS50977"/>
    </source>
</evidence>
<keyword evidence="3" id="KW-0804">Transcription</keyword>
<evidence type="ECO:0000256" key="1">
    <source>
        <dbReference type="ARBA" id="ARBA00023015"/>
    </source>
</evidence>
<dbReference type="PANTHER" id="PTHR30055:SF181">
    <property type="entry name" value="BLR6905 PROTEIN"/>
    <property type="match status" value="1"/>
</dbReference>
<feature type="DNA-binding region" description="H-T-H motif" evidence="4">
    <location>
        <begin position="44"/>
        <end position="63"/>
    </location>
</feature>
<dbReference type="PANTHER" id="PTHR30055">
    <property type="entry name" value="HTH-TYPE TRANSCRIPTIONAL REGULATOR RUTR"/>
    <property type="match status" value="1"/>
</dbReference>
<keyword evidence="1" id="KW-0805">Transcription regulation</keyword>
<dbReference type="Proteomes" id="UP001222770">
    <property type="component" value="Unassembled WGS sequence"/>
</dbReference>
<dbReference type="RefSeq" id="WP_277275664.1">
    <property type="nucleotide sequence ID" value="NZ_JAROCY010000003.1"/>
</dbReference>
<organism evidence="7 8">
    <name type="scientific">Novosphingobium cyanobacteriorum</name>
    <dbReference type="NCBI Taxonomy" id="3024215"/>
    <lineage>
        <taxon>Bacteria</taxon>
        <taxon>Pseudomonadati</taxon>
        <taxon>Pseudomonadota</taxon>
        <taxon>Alphaproteobacteria</taxon>
        <taxon>Sphingomonadales</taxon>
        <taxon>Sphingomonadaceae</taxon>
        <taxon>Novosphingobium</taxon>
    </lineage>
</organism>
<dbReference type="EMBL" id="JAROCY010000003">
    <property type="protein sequence ID" value="MDF8332486.1"/>
    <property type="molecule type" value="Genomic_DNA"/>
</dbReference>
<evidence type="ECO:0000256" key="4">
    <source>
        <dbReference type="PROSITE-ProRule" id="PRU00335"/>
    </source>
</evidence>
<reference evidence="7 8" key="1">
    <citation type="submission" date="2023-03" db="EMBL/GenBank/DDBJ databases">
        <title>Novosphingobium cyanobacteriorum sp. nov., isolated from a eutrophic reservoir during the Microcystis bloom period.</title>
        <authorList>
            <person name="Kang M."/>
            <person name="Le V."/>
            <person name="Ko S.-R."/>
            <person name="Lee S.-A."/>
            <person name="Ahn C.-Y."/>
        </authorList>
    </citation>
    <scope>NUCLEOTIDE SEQUENCE [LARGE SCALE GENOMIC DNA]</scope>
    <source>
        <strain evidence="7 8">HBC54</strain>
    </source>
</reference>
<evidence type="ECO:0000313" key="8">
    <source>
        <dbReference type="Proteomes" id="UP001222770"/>
    </source>
</evidence>
<dbReference type="InterPro" id="IPR009057">
    <property type="entry name" value="Homeodomain-like_sf"/>
</dbReference>
<feature type="domain" description="HTH tetR-type" evidence="6">
    <location>
        <begin position="21"/>
        <end position="81"/>
    </location>
</feature>
<dbReference type="InterPro" id="IPR036271">
    <property type="entry name" value="Tet_transcr_reg_TetR-rel_C_sf"/>
</dbReference>
<dbReference type="Gene3D" id="1.10.357.10">
    <property type="entry name" value="Tetracycline Repressor, domain 2"/>
    <property type="match status" value="1"/>
</dbReference>
<evidence type="ECO:0000313" key="7">
    <source>
        <dbReference type="EMBL" id="MDF8332486.1"/>
    </source>
</evidence>
<dbReference type="InterPro" id="IPR001647">
    <property type="entry name" value="HTH_TetR"/>
</dbReference>
<dbReference type="SUPFAM" id="SSF48498">
    <property type="entry name" value="Tetracyclin repressor-like, C-terminal domain"/>
    <property type="match status" value="1"/>
</dbReference>
<gene>
    <name evidence="7" type="ORF">POM99_04665</name>
</gene>
<comment type="caution">
    <text evidence="7">The sequence shown here is derived from an EMBL/GenBank/DDBJ whole genome shotgun (WGS) entry which is preliminary data.</text>
</comment>
<protein>
    <submittedName>
        <fullName evidence="7">TetR family transcriptional regulator</fullName>
    </submittedName>
</protein>